<keyword evidence="2" id="KW-1185">Reference proteome</keyword>
<name>A0ABW0HQU4_9BACL</name>
<reference evidence="2" key="1">
    <citation type="journal article" date="2019" name="Int. J. Syst. Evol. Microbiol.">
        <title>The Global Catalogue of Microorganisms (GCM) 10K type strain sequencing project: providing services to taxonomists for standard genome sequencing and annotation.</title>
        <authorList>
            <consortium name="The Broad Institute Genomics Platform"/>
            <consortium name="The Broad Institute Genome Sequencing Center for Infectious Disease"/>
            <person name="Wu L."/>
            <person name="Ma J."/>
        </authorList>
    </citation>
    <scope>NUCLEOTIDE SEQUENCE [LARGE SCALE GENOMIC DNA]</scope>
    <source>
        <strain evidence="2">CGMCC 1.18575</strain>
    </source>
</reference>
<comment type="caution">
    <text evidence="1">The sequence shown here is derived from an EMBL/GenBank/DDBJ whole genome shotgun (WGS) entry which is preliminary data.</text>
</comment>
<sequence>MQHFLTKARAKERAFLRKYGKAGYTFLTVKEQRPNVIQKVTNDYIYVTTTKSEKPNRIPRASLRRALAILFYRRVTTLKALIRINSFSSAIAGLIKTIMSDICKVTETKNRAVRLTLRGLRYVFSGVSKRKDDVRIVKQNGGLFVLLSYYYIRSDASASWKDNLRELGFDYKCCIIDPGEKSYYEAVQKGKSPKPVDLQAYADFVKAHSDVIFQYLTADVLGDPELTRRNTEFLEREVGRRPIPIYHVQNSLDVLEQLIAEDHDVIAIGGSVFVSRTERARIFAEIFRRYGDQANFHALGLGTTDLLLRYPWFSADASSWLNGRIFRKLISLSGDLPAPRWMTSEEALGFNVRSLAKLEERYGEMQLPVSILESAFA</sequence>
<dbReference type="EMBL" id="JBHSMI010000012">
    <property type="protein sequence ID" value="MFC5402467.1"/>
    <property type="molecule type" value="Genomic_DNA"/>
</dbReference>
<proteinExistence type="predicted"/>
<organism evidence="1 2">
    <name type="scientific">Cohnella soli</name>
    <dbReference type="NCBI Taxonomy" id="425005"/>
    <lineage>
        <taxon>Bacteria</taxon>
        <taxon>Bacillati</taxon>
        <taxon>Bacillota</taxon>
        <taxon>Bacilli</taxon>
        <taxon>Bacillales</taxon>
        <taxon>Paenibacillaceae</taxon>
        <taxon>Cohnella</taxon>
    </lineage>
</organism>
<gene>
    <name evidence="1" type="ORF">ACFPOF_06920</name>
</gene>
<dbReference type="RefSeq" id="WP_378130941.1">
    <property type="nucleotide sequence ID" value="NZ_JBHSMI010000012.1"/>
</dbReference>
<protein>
    <submittedName>
        <fullName evidence="1">Uncharacterized protein</fullName>
    </submittedName>
</protein>
<accession>A0ABW0HQU4</accession>
<evidence type="ECO:0000313" key="2">
    <source>
        <dbReference type="Proteomes" id="UP001596113"/>
    </source>
</evidence>
<evidence type="ECO:0000313" key="1">
    <source>
        <dbReference type="EMBL" id="MFC5402467.1"/>
    </source>
</evidence>
<dbReference type="Proteomes" id="UP001596113">
    <property type="component" value="Unassembled WGS sequence"/>
</dbReference>